<reference evidence="3" key="1">
    <citation type="journal article" date="2021" name="Proc. Natl. Acad. Sci. U.S.A.">
        <title>Three genomes in the algal genus Volvox reveal the fate of a haploid sex-determining region after a transition to homothallism.</title>
        <authorList>
            <person name="Yamamoto K."/>
            <person name="Hamaji T."/>
            <person name="Kawai-Toyooka H."/>
            <person name="Matsuzaki R."/>
            <person name="Takahashi F."/>
            <person name="Nishimura Y."/>
            <person name="Kawachi M."/>
            <person name="Noguchi H."/>
            <person name="Minakuchi Y."/>
            <person name="Umen J.G."/>
            <person name="Toyoda A."/>
            <person name="Nozaki H."/>
        </authorList>
    </citation>
    <scope>NUCLEOTIDE SEQUENCE</scope>
    <source>
        <strain evidence="3">NIES-3780</strain>
    </source>
</reference>
<dbReference type="GO" id="GO:0005930">
    <property type="term" value="C:axoneme"/>
    <property type="evidence" value="ECO:0007669"/>
    <property type="project" value="UniProtKB-SubCell"/>
</dbReference>
<evidence type="ECO:0000256" key="2">
    <source>
        <dbReference type="SAM" id="MobiDB-lite"/>
    </source>
</evidence>
<dbReference type="InterPro" id="IPR032675">
    <property type="entry name" value="LRR_dom_sf"/>
</dbReference>
<feature type="region of interest" description="Disordered" evidence="2">
    <location>
        <begin position="342"/>
        <end position="403"/>
    </location>
</feature>
<feature type="region of interest" description="Disordered" evidence="2">
    <location>
        <begin position="301"/>
        <end position="326"/>
    </location>
</feature>
<dbReference type="SUPFAM" id="SSF52047">
    <property type="entry name" value="RNI-like"/>
    <property type="match status" value="1"/>
</dbReference>
<evidence type="ECO:0000313" key="4">
    <source>
        <dbReference type="Proteomes" id="UP000747399"/>
    </source>
</evidence>
<feature type="compositionally biased region" description="Pro residues" evidence="2">
    <location>
        <begin position="393"/>
        <end position="403"/>
    </location>
</feature>
<accession>A0A8J4B6T9</accession>
<comment type="subcellular location">
    <subcellularLocation>
        <location evidence="1">Cytoplasm</location>
        <location evidence="1">Cytoskeleton</location>
        <location evidence="1">Cilium axoneme</location>
    </subcellularLocation>
</comment>
<feature type="compositionally biased region" description="Gly residues" evidence="2">
    <location>
        <begin position="830"/>
        <end position="845"/>
    </location>
</feature>
<dbReference type="PANTHER" id="PTHR34377:SF3">
    <property type="entry name" value="TETRATRICOPEPTIDE REPEAT (TPR)-LIKE SUPERFAMILY PROTEIN"/>
    <property type="match status" value="1"/>
</dbReference>
<organism evidence="3 4">
    <name type="scientific">Volvox africanus</name>
    <dbReference type="NCBI Taxonomy" id="51714"/>
    <lineage>
        <taxon>Eukaryota</taxon>
        <taxon>Viridiplantae</taxon>
        <taxon>Chlorophyta</taxon>
        <taxon>core chlorophytes</taxon>
        <taxon>Chlorophyceae</taxon>
        <taxon>CS clade</taxon>
        <taxon>Chlamydomonadales</taxon>
        <taxon>Volvocaceae</taxon>
        <taxon>Volvox</taxon>
    </lineage>
</organism>
<proteinExistence type="predicted"/>
<dbReference type="PANTHER" id="PTHR34377">
    <property type="entry name" value="TETRATRICOPEPTIDE REPEAT (TPR)-LIKE SUPERFAMILY PROTEIN"/>
    <property type="match status" value="1"/>
</dbReference>
<comment type="caution">
    <text evidence="3">The sequence shown here is derived from an EMBL/GenBank/DDBJ whole genome shotgun (WGS) entry which is preliminary data.</text>
</comment>
<evidence type="ECO:0000313" key="3">
    <source>
        <dbReference type="EMBL" id="GIL55416.1"/>
    </source>
</evidence>
<sequence>MQNRECSPFIILSEASPLTKWQSVCSYAIINQFQAVAAAMALHPVATASAVQLAASSSSDLGHLVLKALQWSSSELPLLRNLRPSEPPRREDVDLTEYLWEATEDGADKSWKAAPPQHLRTGRPSPRPPHRLSPRLPSSPSLNLQSLAAPAAPVSRESPGRDLIRTNEKHNGIGPERSAAGEAAAAATIIALPSSNPPCDGAAIATTGGGGGGGGRGGGALAVAETQQMLTIPDTDLIGEYDETKQQGQGQGQQQEQERQQQQQQPPGQPAAARCTQSADVGSSWSSAMGIADMDSVLLDSQEGPTQGHEGKKSRQHQLTHEGGSQHVTEIHVGDMEVQQTGIHRSAAPQTQEQQQNLQQEHQQQQQQQQQEHRHQWQLEAAESPEPVEELPPASPPLSPSPSPPPALFDVLRMLPADLVWRNLLSRLGVREASALRLLSREWDEQIRKEWGITLRLVLGADCVRELQRRIAGGCRQSLAARYAAVSRLQLLHCRIERTIFPNTRTVGSSGLLEVPPVVVDDAPPLAWVLQSLVGDLGSRLRRLHISSDSAAVSELDLELVSVLVPNLDELVICFDCHEQPAPALRALGTLPRLRRLAINLQNDKFNYDPVPELMIRSLDSLTSLRCLSLELTASTLPLPGRVLERLTSLRLGVVFQGYSAGLESEQLRGLVSELGFLTALRALAVPDGYRGIDGDLLRAACMVLPSLTALQMPRLSVTRDELAALARLPLLQHVTLGSLDIAPDEDYEDLLLHPDDTLNDRPWVRFMDTWRSFHHAAGGQASETSTSCEMASGSSSWPGSNVDACFVNRFGGNAVGGCNSGAEGNGDGNGGGGNGGGGNGGDGSGSSNRSGVLRSMTSWRQLVLCEEQRMEALVAAGPLPPGLRELRVEQLRWPRGSHADGMTVRNINTLLSFCADVAKLPYAAIHLSLEALSGAATATFLNPPSEVRGAGSTTAAAAELAAAVATGSGRQPLCCSSVRDVVLVSSSALSRVPGLKTLRWWGLLPLLAHLDAAGISQALGNLQQRLMGNGHKAHVPVTCRFRSWRFQGVSGGRTLPPALSSCYTWRGA</sequence>
<dbReference type="AlphaFoldDB" id="A0A8J4B6T9"/>
<feature type="compositionally biased region" description="Low complexity" evidence="2">
    <location>
        <begin position="246"/>
        <end position="266"/>
    </location>
</feature>
<feature type="region of interest" description="Disordered" evidence="2">
    <location>
        <begin position="830"/>
        <end position="852"/>
    </location>
</feature>
<dbReference type="Proteomes" id="UP000747399">
    <property type="component" value="Unassembled WGS sequence"/>
</dbReference>
<feature type="compositionally biased region" description="Basic and acidic residues" evidence="2">
    <location>
        <begin position="158"/>
        <end position="171"/>
    </location>
</feature>
<gene>
    <name evidence="3" type="ORF">Vafri_10974</name>
</gene>
<keyword evidence="4" id="KW-1185">Reference proteome</keyword>
<dbReference type="Gene3D" id="3.80.10.10">
    <property type="entry name" value="Ribonuclease Inhibitor"/>
    <property type="match status" value="1"/>
</dbReference>
<dbReference type="EMBL" id="BNCO01000021">
    <property type="protein sequence ID" value="GIL55416.1"/>
    <property type="molecule type" value="Genomic_DNA"/>
</dbReference>
<evidence type="ECO:0000256" key="1">
    <source>
        <dbReference type="ARBA" id="ARBA00004430"/>
    </source>
</evidence>
<feature type="region of interest" description="Disordered" evidence="2">
    <location>
        <begin position="244"/>
        <end position="282"/>
    </location>
</feature>
<name>A0A8J4B6T9_9CHLO</name>
<feature type="region of interest" description="Disordered" evidence="2">
    <location>
        <begin position="106"/>
        <end position="180"/>
    </location>
</feature>
<feature type="compositionally biased region" description="Low complexity" evidence="2">
    <location>
        <begin position="350"/>
        <end position="370"/>
    </location>
</feature>
<protein>
    <submittedName>
        <fullName evidence="3">Uncharacterized protein</fullName>
    </submittedName>
</protein>
<feature type="compositionally biased region" description="Low complexity" evidence="2">
    <location>
        <begin position="134"/>
        <end position="153"/>
    </location>
</feature>